<reference evidence="3" key="1">
    <citation type="journal article" date="2011" name="Genome Biol.">
        <title>Comparative genomics of the social amoebae Dictyostelium discoideum and Dictyostelium purpureum.</title>
        <authorList>
            <consortium name="US DOE Joint Genome Institute (JGI-PGF)"/>
            <person name="Sucgang R."/>
            <person name="Kuo A."/>
            <person name="Tian X."/>
            <person name="Salerno W."/>
            <person name="Parikh A."/>
            <person name="Feasley C.L."/>
            <person name="Dalin E."/>
            <person name="Tu H."/>
            <person name="Huang E."/>
            <person name="Barry K."/>
            <person name="Lindquist E."/>
            <person name="Shapiro H."/>
            <person name="Bruce D."/>
            <person name="Schmutz J."/>
            <person name="Salamov A."/>
            <person name="Fey P."/>
            <person name="Gaudet P."/>
            <person name="Anjard C."/>
            <person name="Babu M.M."/>
            <person name="Basu S."/>
            <person name="Bushmanova Y."/>
            <person name="van der Wel H."/>
            <person name="Katoh-Kurasawa M."/>
            <person name="Dinh C."/>
            <person name="Coutinho P.M."/>
            <person name="Saito T."/>
            <person name="Elias M."/>
            <person name="Schaap P."/>
            <person name="Kay R.R."/>
            <person name="Henrissat B."/>
            <person name="Eichinger L."/>
            <person name="Rivero F."/>
            <person name="Putnam N.H."/>
            <person name="West C.M."/>
            <person name="Loomis W.F."/>
            <person name="Chisholm R.L."/>
            <person name="Shaulsky G."/>
            <person name="Strassmann J.E."/>
            <person name="Queller D.C."/>
            <person name="Kuspa A."/>
            <person name="Grigoriev I.V."/>
        </authorList>
    </citation>
    <scope>NUCLEOTIDE SEQUENCE [LARGE SCALE GENOMIC DNA]</scope>
    <source>
        <strain evidence="3">QSDP1</strain>
    </source>
</reference>
<dbReference type="KEGG" id="dpp:DICPUDRAFT_29882"/>
<dbReference type="OrthoDB" id="10453310at2759"/>
<feature type="region of interest" description="Disordered" evidence="1">
    <location>
        <begin position="1"/>
        <end position="40"/>
    </location>
</feature>
<feature type="compositionally biased region" description="Basic and acidic residues" evidence="1">
    <location>
        <begin position="13"/>
        <end position="31"/>
    </location>
</feature>
<dbReference type="EMBL" id="GL870993">
    <property type="protein sequence ID" value="EGC37697.1"/>
    <property type="molecule type" value="Genomic_DNA"/>
</dbReference>
<feature type="non-terminal residue" evidence="2">
    <location>
        <position position="74"/>
    </location>
</feature>
<organism evidence="2 3">
    <name type="scientific">Dictyostelium purpureum</name>
    <name type="common">Slime mold</name>
    <dbReference type="NCBI Taxonomy" id="5786"/>
    <lineage>
        <taxon>Eukaryota</taxon>
        <taxon>Amoebozoa</taxon>
        <taxon>Evosea</taxon>
        <taxon>Eumycetozoa</taxon>
        <taxon>Dictyostelia</taxon>
        <taxon>Dictyosteliales</taxon>
        <taxon>Dictyosteliaceae</taxon>
        <taxon>Dictyostelium</taxon>
    </lineage>
</organism>
<evidence type="ECO:0000313" key="2">
    <source>
        <dbReference type="EMBL" id="EGC37697.1"/>
    </source>
</evidence>
<dbReference type="VEuPathDB" id="AmoebaDB:DICPUDRAFT_29882"/>
<sequence length="74" mass="9027">AKKNSLKNRKKQHQADLEREKKQTEKIEAKAQRKIQKRKHEEEKKKVIAYDEIEDEGLKRGRKKIRREVMEEDD</sequence>
<evidence type="ECO:0000256" key="1">
    <source>
        <dbReference type="SAM" id="MobiDB-lite"/>
    </source>
</evidence>
<gene>
    <name evidence="2" type="ORF">DICPUDRAFT_29882</name>
</gene>
<evidence type="ECO:0000313" key="3">
    <source>
        <dbReference type="Proteomes" id="UP000001064"/>
    </source>
</evidence>
<dbReference type="RefSeq" id="XP_003285801.1">
    <property type="nucleotide sequence ID" value="XM_003285753.1"/>
</dbReference>
<dbReference type="eggNOG" id="ENOG502RIIP">
    <property type="taxonomic scope" value="Eukaryota"/>
</dbReference>
<dbReference type="AlphaFoldDB" id="F0ZED9"/>
<dbReference type="GeneID" id="10499347"/>
<proteinExistence type="predicted"/>
<protein>
    <submittedName>
        <fullName evidence="2">Uncharacterized protein</fullName>
    </submittedName>
</protein>
<dbReference type="OMA" id="KIRREVM"/>
<dbReference type="Proteomes" id="UP000001064">
    <property type="component" value="Unassembled WGS sequence"/>
</dbReference>
<dbReference type="FunCoup" id="F0ZED9">
    <property type="interactions" value="937"/>
</dbReference>
<keyword evidence="3" id="KW-1185">Reference proteome</keyword>
<accession>F0ZED9</accession>
<name>F0ZED9_DICPU</name>
<feature type="compositionally biased region" description="Basic residues" evidence="1">
    <location>
        <begin position="1"/>
        <end position="12"/>
    </location>
</feature>
<dbReference type="InParanoid" id="F0ZED9"/>